<dbReference type="PANTHER" id="PTHR33307:SF6">
    <property type="entry name" value="ALPHA-RHAMNOSIDASE (EUROFUNG)-RELATED"/>
    <property type="match status" value="1"/>
</dbReference>
<evidence type="ECO:0000313" key="9">
    <source>
        <dbReference type="EMBL" id="MPY43839.1"/>
    </source>
</evidence>
<dbReference type="InterPro" id="IPR008902">
    <property type="entry name" value="Rhamnosid_concanavalin"/>
</dbReference>
<dbReference type="EC" id="3.2.1.40" evidence="2"/>
<comment type="caution">
    <text evidence="9">The sequence shown here is derived from an EMBL/GenBank/DDBJ whole genome shotgun (WGS) entry which is preliminary data.</text>
</comment>
<dbReference type="InterPro" id="IPR016007">
    <property type="entry name" value="Alpha_rhamnosid"/>
</dbReference>
<dbReference type="GO" id="GO:0005975">
    <property type="term" value="P:carbohydrate metabolic process"/>
    <property type="evidence" value="ECO:0007669"/>
    <property type="project" value="InterPro"/>
</dbReference>
<dbReference type="RefSeq" id="WP_152788787.1">
    <property type="nucleotide sequence ID" value="NZ_BAABEQ010000001.1"/>
</dbReference>
<accession>A0A5N8W921</accession>
<dbReference type="Proteomes" id="UP000326979">
    <property type="component" value="Unassembled WGS sequence"/>
</dbReference>
<dbReference type="Pfam" id="PF17389">
    <property type="entry name" value="Bac_rhamnosid6H"/>
    <property type="match status" value="1"/>
</dbReference>
<evidence type="ECO:0000256" key="4">
    <source>
        <dbReference type="SAM" id="SignalP"/>
    </source>
</evidence>
<reference evidence="9 10" key="1">
    <citation type="submission" date="2019-07" db="EMBL/GenBank/DDBJ databases">
        <title>New species of Amycolatopsis and Streptomyces.</title>
        <authorList>
            <person name="Duangmal K."/>
            <person name="Teo W.F.A."/>
            <person name="Lipun K."/>
        </authorList>
    </citation>
    <scope>NUCLEOTIDE SEQUENCE [LARGE SCALE GENOMIC DNA]</scope>
    <source>
        <strain evidence="9 10">TISTR 2346</strain>
    </source>
</reference>
<evidence type="ECO:0000313" key="10">
    <source>
        <dbReference type="Proteomes" id="UP000326979"/>
    </source>
</evidence>
<dbReference type="InterPro" id="IPR008979">
    <property type="entry name" value="Galactose-bd-like_sf"/>
</dbReference>
<dbReference type="Pfam" id="PF17390">
    <property type="entry name" value="Bac_rhamnosid_C"/>
    <property type="match status" value="1"/>
</dbReference>
<dbReference type="InterPro" id="IPR035396">
    <property type="entry name" value="Bac_rhamnosid6H"/>
</dbReference>
<keyword evidence="3" id="KW-0378">Hydrolase</keyword>
<feature type="signal peptide" evidence="4">
    <location>
        <begin position="1"/>
        <end position="30"/>
    </location>
</feature>
<name>A0A5N8W921_9ACTN</name>
<dbReference type="PIRSF" id="PIRSF010631">
    <property type="entry name" value="A-rhamnsds"/>
    <property type="match status" value="1"/>
</dbReference>
<dbReference type="Gene3D" id="2.60.420.10">
    <property type="entry name" value="Maltose phosphorylase, domain 3"/>
    <property type="match status" value="1"/>
</dbReference>
<dbReference type="AlphaFoldDB" id="A0A5N8W921"/>
<evidence type="ECO:0000256" key="1">
    <source>
        <dbReference type="ARBA" id="ARBA00001445"/>
    </source>
</evidence>
<keyword evidence="10" id="KW-1185">Reference proteome</keyword>
<gene>
    <name evidence="9" type="ORF">FNH04_29255</name>
</gene>
<dbReference type="InterPro" id="IPR035398">
    <property type="entry name" value="Bac_rhamnosid_C"/>
</dbReference>
<evidence type="ECO:0000259" key="6">
    <source>
        <dbReference type="Pfam" id="PF08531"/>
    </source>
</evidence>
<evidence type="ECO:0000256" key="2">
    <source>
        <dbReference type="ARBA" id="ARBA00012652"/>
    </source>
</evidence>
<dbReference type="EMBL" id="VJZE01000263">
    <property type="protein sequence ID" value="MPY43839.1"/>
    <property type="molecule type" value="Genomic_DNA"/>
</dbReference>
<dbReference type="Gene3D" id="2.60.120.260">
    <property type="entry name" value="Galactose-binding domain-like"/>
    <property type="match status" value="2"/>
</dbReference>
<dbReference type="InterPro" id="IPR012341">
    <property type="entry name" value="6hp_glycosidase-like_sf"/>
</dbReference>
<keyword evidence="4" id="KW-0732">Signal</keyword>
<dbReference type="PROSITE" id="PS51318">
    <property type="entry name" value="TAT"/>
    <property type="match status" value="1"/>
</dbReference>
<comment type="catalytic activity">
    <reaction evidence="1">
        <text>Hydrolysis of terminal non-reducing alpha-L-rhamnose residues in alpha-L-rhamnosides.</text>
        <dbReference type="EC" id="3.2.1.40"/>
    </reaction>
</comment>
<dbReference type="SUPFAM" id="SSF49785">
    <property type="entry name" value="Galactose-binding domain-like"/>
    <property type="match status" value="1"/>
</dbReference>
<sequence>MPLNRSATRRQVVGSAAAAVVLGMMNPARSAALSGAPSATAAGAEDGWTAQWIGRDTPPVAPELGKQNPAPLLRRKFELGKHVARAEFSIVGLGYYEAWINGHRVGDQVLDPPPSAYDQTAYSRTFDVTKALRGGDNALAVTLGRGYLSTPATTPATIFGLPKAPWTQEPRLLAQLDIVFSDGTRRRVVSDDKWKITDGPTLDALYFGEHYDARRARPGWTGTTYDDSGWEDAHVQPAPTKQVVPAGMPPVKVTDTFGPVGSTKLKTGTQVYDFGRTTAGWARIKVSGTAGTTVTLIYGEQLNDDGTVFQSGMLGPADVSHLDSYTLGGKGVQTWEPSFTRHGFRYVEVSTSAPLTSFGIEARVAHTAVESTGRFDCANPVLTSINAIQRASLLDNMWGIPSDTPWRDRQGWTADAYLYLDSAALNFDVEGLYRQWLRTFRDSQRADGALPVIAPNPGGFPLWNDPSWSGTLISSTWTHYQHYGDAGVLRDNYPAMARWLDLMRTTIAGTNGLYTGFSFGDWSPPGAENAATLALRPPEGSLLTANADLYHEARLLALIARELGHSGDTARFDTMADALAEKFNEKFLDADAGVYHTPVEAGYRQTSNLVALAYGLVPDEHRDKVFANLVKDITDRGNHLNTGAIGTKLLLPVLTENGRADLAYKIAAQTDYPSWGYWVKQGATTSWETWSMAKKDFSMNHPFLGTVDDWFYQHLAGIQAAAPGYGKVLVAPVVPDGLRYASAQVTTPRGEVSSGWRRQNGRLTLTVKVPAGTPAEVRVPLTDGARGVTAGRGATRGERKDDYVAYHVRAGTHVFHVS</sequence>
<organism evidence="9 10">
    <name type="scientific">Streptomyces phyllanthi</name>
    <dbReference type="NCBI Taxonomy" id="1803180"/>
    <lineage>
        <taxon>Bacteria</taxon>
        <taxon>Bacillati</taxon>
        <taxon>Actinomycetota</taxon>
        <taxon>Actinomycetes</taxon>
        <taxon>Kitasatosporales</taxon>
        <taxon>Streptomycetaceae</taxon>
        <taxon>Streptomyces</taxon>
    </lineage>
</organism>
<protein>
    <recommendedName>
        <fullName evidence="2">alpha-L-rhamnosidase</fullName>
        <ecNumber evidence="2">3.2.1.40</ecNumber>
    </recommendedName>
</protein>
<dbReference type="GO" id="GO:0030596">
    <property type="term" value="F:alpha-L-rhamnosidase activity"/>
    <property type="evidence" value="ECO:0007669"/>
    <property type="project" value="UniProtKB-EC"/>
</dbReference>
<dbReference type="Pfam" id="PF08531">
    <property type="entry name" value="Bac_rhamnosid_N"/>
    <property type="match status" value="1"/>
</dbReference>
<dbReference type="InterPro" id="IPR006311">
    <property type="entry name" value="TAT_signal"/>
</dbReference>
<proteinExistence type="predicted"/>
<feature type="domain" description="Bacterial alpha-L-rhamnosidase N-terminal" evidence="6">
    <location>
        <begin position="81"/>
        <end position="254"/>
    </location>
</feature>
<feature type="domain" description="Alpha-L-rhamnosidase C-terminal" evidence="8">
    <location>
        <begin position="717"/>
        <end position="789"/>
    </location>
</feature>
<feature type="chain" id="PRO_5024917385" description="alpha-L-rhamnosidase" evidence="4">
    <location>
        <begin position="31"/>
        <end position="818"/>
    </location>
</feature>
<dbReference type="Pfam" id="PF05592">
    <property type="entry name" value="Bac_rhamnosid"/>
    <property type="match status" value="1"/>
</dbReference>
<feature type="domain" description="Alpha-L-rhamnosidase concanavalin-like" evidence="5">
    <location>
        <begin position="264"/>
        <end position="352"/>
    </location>
</feature>
<evidence type="ECO:0000259" key="7">
    <source>
        <dbReference type="Pfam" id="PF17389"/>
    </source>
</evidence>
<evidence type="ECO:0000256" key="3">
    <source>
        <dbReference type="ARBA" id="ARBA00022801"/>
    </source>
</evidence>
<dbReference type="SUPFAM" id="SSF48208">
    <property type="entry name" value="Six-hairpin glycosidases"/>
    <property type="match status" value="1"/>
</dbReference>
<dbReference type="InterPro" id="IPR013737">
    <property type="entry name" value="Bac_rhamnosid_N"/>
</dbReference>
<dbReference type="Gene3D" id="1.50.10.10">
    <property type="match status" value="1"/>
</dbReference>
<dbReference type="PANTHER" id="PTHR33307">
    <property type="entry name" value="ALPHA-RHAMNOSIDASE (EUROFUNG)"/>
    <property type="match status" value="1"/>
</dbReference>
<dbReference type="InterPro" id="IPR008928">
    <property type="entry name" value="6-hairpin_glycosidase_sf"/>
</dbReference>
<evidence type="ECO:0000259" key="5">
    <source>
        <dbReference type="Pfam" id="PF05592"/>
    </source>
</evidence>
<feature type="domain" description="Alpha-L-rhamnosidase six-hairpin glycosidase" evidence="7">
    <location>
        <begin position="371"/>
        <end position="715"/>
    </location>
</feature>
<evidence type="ECO:0000259" key="8">
    <source>
        <dbReference type="Pfam" id="PF17390"/>
    </source>
</evidence>
<dbReference type="OrthoDB" id="9761045at2"/>